<sequence>MNDAYGRMPNAEMVMTVFPVRNDEDGRETACFSRLRTPLLNVAPKGGFPKRRVGANDGGGHLNSRRRSGARDSAQAISGAGGRDTPALHQILVSRCSLPRPLALLWPILEKLYIS</sequence>
<dbReference type="Proteomes" id="UP000299102">
    <property type="component" value="Unassembled WGS sequence"/>
</dbReference>
<name>A0A4C1V8R7_EUMVA</name>
<gene>
    <name evidence="2" type="ORF">EVAR_19509_1</name>
</gene>
<proteinExistence type="predicted"/>
<keyword evidence="3" id="KW-1185">Reference proteome</keyword>
<evidence type="ECO:0000313" key="3">
    <source>
        <dbReference type="Proteomes" id="UP000299102"/>
    </source>
</evidence>
<feature type="region of interest" description="Disordered" evidence="1">
    <location>
        <begin position="46"/>
        <end position="84"/>
    </location>
</feature>
<organism evidence="2 3">
    <name type="scientific">Eumeta variegata</name>
    <name type="common">Bagworm moth</name>
    <name type="synonym">Eumeta japonica</name>
    <dbReference type="NCBI Taxonomy" id="151549"/>
    <lineage>
        <taxon>Eukaryota</taxon>
        <taxon>Metazoa</taxon>
        <taxon>Ecdysozoa</taxon>
        <taxon>Arthropoda</taxon>
        <taxon>Hexapoda</taxon>
        <taxon>Insecta</taxon>
        <taxon>Pterygota</taxon>
        <taxon>Neoptera</taxon>
        <taxon>Endopterygota</taxon>
        <taxon>Lepidoptera</taxon>
        <taxon>Glossata</taxon>
        <taxon>Ditrysia</taxon>
        <taxon>Tineoidea</taxon>
        <taxon>Psychidae</taxon>
        <taxon>Oiketicinae</taxon>
        <taxon>Eumeta</taxon>
    </lineage>
</organism>
<accession>A0A4C1V8R7</accession>
<protein>
    <submittedName>
        <fullName evidence="2">Uncharacterized protein</fullName>
    </submittedName>
</protein>
<dbReference type="AlphaFoldDB" id="A0A4C1V8R7"/>
<comment type="caution">
    <text evidence="2">The sequence shown here is derived from an EMBL/GenBank/DDBJ whole genome shotgun (WGS) entry which is preliminary data.</text>
</comment>
<evidence type="ECO:0000313" key="2">
    <source>
        <dbReference type="EMBL" id="GBP35288.1"/>
    </source>
</evidence>
<evidence type="ECO:0000256" key="1">
    <source>
        <dbReference type="SAM" id="MobiDB-lite"/>
    </source>
</evidence>
<reference evidence="2 3" key="1">
    <citation type="journal article" date="2019" name="Commun. Biol.">
        <title>The bagworm genome reveals a unique fibroin gene that provides high tensile strength.</title>
        <authorList>
            <person name="Kono N."/>
            <person name="Nakamura H."/>
            <person name="Ohtoshi R."/>
            <person name="Tomita M."/>
            <person name="Numata K."/>
            <person name="Arakawa K."/>
        </authorList>
    </citation>
    <scope>NUCLEOTIDE SEQUENCE [LARGE SCALE GENOMIC DNA]</scope>
</reference>
<dbReference type="EMBL" id="BGZK01000301">
    <property type="protein sequence ID" value="GBP35288.1"/>
    <property type="molecule type" value="Genomic_DNA"/>
</dbReference>